<dbReference type="InterPro" id="IPR000835">
    <property type="entry name" value="HTH_MarR-typ"/>
</dbReference>
<dbReference type="AlphaFoldDB" id="A0A644VD31"/>
<dbReference type="SUPFAM" id="SSF46785">
    <property type="entry name" value="Winged helix' DNA-binding domain"/>
    <property type="match status" value="1"/>
</dbReference>
<dbReference type="InterPro" id="IPR036390">
    <property type="entry name" value="WH_DNA-bd_sf"/>
</dbReference>
<reference evidence="2" key="1">
    <citation type="submission" date="2019-08" db="EMBL/GenBank/DDBJ databases">
        <authorList>
            <person name="Kucharzyk K."/>
            <person name="Murdoch R.W."/>
            <person name="Higgins S."/>
            <person name="Loffler F."/>
        </authorList>
    </citation>
    <scope>NUCLEOTIDE SEQUENCE</scope>
</reference>
<sequence>MITNGSDRIDYTSRVKGILAKEPGLSVKELAERLKTNRQFMAGVLKVLEERREVSYRKVGPARIYYATVALNEESNGAK</sequence>
<evidence type="ECO:0000313" key="2">
    <source>
        <dbReference type="EMBL" id="MPL89238.1"/>
    </source>
</evidence>
<protein>
    <recommendedName>
        <fullName evidence="1">HTH marR-type domain-containing protein</fullName>
    </recommendedName>
</protein>
<dbReference type="Pfam" id="PF12802">
    <property type="entry name" value="MarR_2"/>
    <property type="match status" value="1"/>
</dbReference>
<proteinExistence type="predicted"/>
<gene>
    <name evidence="2" type="ORF">SDC9_35271</name>
</gene>
<dbReference type="InterPro" id="IPR036388">
    <property type="entry name" value="WH-like_DNA-bd_sf"/>
</dbReference>
<accession>A0A644VD31</accession>
<dbReference type="Gene3D" id="1.10.10.10">
    <property type="entry name" value="Winged helix-like DNA-binding domain superfamily/Winged helix DNA-binding domain"/>
    <property type="match status" value="1"/>
</dbReference>
<organism evidence="2">
    <name type="scientific">bioreactor metagenome</name>
    <dbReference type="NCBI Taxonomy" id="1076179"/>
    <lineage>
        <taxon>unclassified sequences</taxon>
        <taxon>metagenomes</taxon>
        <taxon>ecological metagenomes</taxon>
    </lineage>
</organism>
<name>A0A644VD31_9ZZZZ</name>
<feature type="domain" description="HTH marR-type" evidence="1">
    <location>
        <begin position="18"/>
        <end position="57"/>
    </location>
</feature>
<comment type="caution">
    <text evidence="2">The sequence shown here is derived from an EMBL/GenBank/DDBJ whole genome shotgun (WGS) entry which is preliminary data.</text>
</comment>
<dbReference type="EMBL" id="VSSQ01000275">
    <property type="protein sequence ID" value="MPL89238.1"/>
    <property type="molecule type" value="Genomic_DNA"/>
</dbReference>
<evidence type="ECO:0000259" key="1">
    <source>
        <dbReference type="Pfam" id="PF12802"/>
    </source>
</evidence>